<dbReference type="InterPro" id="IPR007942">
    <property type="entry name" value="PLipase-like"/>
</dbReference>
<protein>
    <recommendedName>
        <fullName evidence="4">Phospholipase-like protein</fullName>
    </recommendedName>
</protein>
<accession>A0AAF0PNN2</accession>
<dbReference type="PANTHER" id="PTHR35358">
    <property type="entry name" value="OS06G0711100 PROTEIN"/>
    <property type="match status" value="1"/>
</dbReference>
<feature type="coiled-coil region" evidence="1">
    <location>
        <begin position="203"/>
        <end position="240"/>
    </location>
</feature>
<evidence type="ECO:0000313" key="2">
    <source>
        <dbReference type="EMBL" id="WMV08103.1"/>
    </source>
</evidence>
<dbReference type="EMBL" id="CP133612">
    <property type="protein sequence ID" value="WMV08103.1"/>
    <property type="molecule type" value="Genomic_DNA"/>
</dbReference>
<sequence length="275" mass="30856">EHQSILTNCGVLGVENQKQGQHAQTPPLPEVVVENNATVSKADVVLNAKATEAETRSSQNGVLPTKSMSLNLTRIAALMNDYPSDADDVESRPGHMSVMVDKYRVKEEAAPVLQKIFLKYGDIAMNSSFSSVNFSSSLLEFVCDICKKLEETDFLSITSKEIQSMLAEARDLEAARIDVEWLSRRLNDISQAKQPLQDSCKLKETKTRNLVVMETNKKELEELKEECRVLQQRIHNKEDEFGIARSENEKITQNFAALKSKVNSFLKKSLAHDLL</sequence>
<proteinExistence type="predicted"/>
<keyword evidence="1" id="KW-0175">Coiled coil</keyword>
<reference evidence="2" key="1">
    <citation type="submission" date="2023-08" db="EMBL/GenBank/DDBJ databases">
        <title>A de novo genome assembly of Solanum verrucosum Schlechtendal, a Mexican diploid species geographically isolated from the other diploid A-genome species in potato relatives.</title>
        <authorList>
            <person name="Hosaka K."/>
        </authorList>
    </citation>
    <scope>NUCLEOTIDE SEQUENCE</scope>
    <source>
        <tissue evidence="2">Young leaves</tissue>
    </source>
</reference>
<dbReference type="AlphaFoldDB" id="A0AAF0PNN2"/>
<gene>
    <name evidence="2" type="ORF">MTR67_001488</name>
</gene>
<keyword evidence="3" id="KW-1185">Reference proteome</keyword>
<evidence type="ECO:0008006" key="4">
    <source>
        <dbReference type="Google" id="ProtNLM"/>
    </source>
</evidence>
<dbReference type="Pfam" id="PF05278">
    <property type="entry name" value="PEARLI-4"/>
    <property type="match status" value="1"/>
</dbReference>
<evidence type="ECO:0000313" key="3">
    <source>
        <dbReference type="Proteomes" id="UP001234989"/>
    </source>
</evidence>
<dbReference type="Proteomes" id="UP001234989">
    <property type="component" value="Chromosome 1"/>
</dbReference>
<organism evidence="2 3">
    <name type="scientific">Solanum verrucosum</name>
    <dbReference type="NCBI Taxonomy" id="315347"/>
    <lineage>
        <taxon>Eukaryota</taxon>
        <taxon>Viridiplantae</taxon>
        <taxon>Streptophyta</taxon>
        <taxon>Embryophyta</taxon>
        <taxon>Tracheophyta</taxon>
        <taxon>Spermatophyta</taxon>
        <taxon>Magnoliopsida</taxon>
        <taxon>eudicotyledons</taxon>
        <taxon>Gunneridae</taxon>
        <taxon>Pentapetalae</taxon>
        <taxon>asterids</taxon>
        <taxon>lamiids</taxon>
        <taxon>Solanales</taxon>
        <taxon>Solanaceae</taxon>
        <taxon>Solanoideae</taxon>
        <taxon>Solaneae</taxon>
        <taxon>Solanum</taxon>
    </lineage>
</organism>
<dbReference type="PANTHER" id="PTHR35358:SF10">
    <property type="entry name" value="PLANT PHOSPHOLIPASE-LIKE PROTEIN"/>
    <property type="match status" value="1"/>
</dbReference>
<name>A0AAF0PNN2_SOLVR</name>
<feature type="non-terminal residue" evidence="2">
    <location>
        <position position="1"/>
    </location>
</feature>
<evidence type="ECO:0000256" key="1">
    <source>
        <dbReference type="SAM" id="Coils"/>
    </source>
</evidence>